<name>A0A2R8BF21_9RHOB</name>
<evidence type="ECO:0000313" key="3">
    <source>
        <dbReference type="Proteomes" id="UP000244880"/>
    </source>
</evidence>
<dbReference type="InterPro" id="IPR016181">
    <property type="entry name" value="Acyl_CoA_acyltransferase"/>
</dbReference>
<protein>
    <recommendedName>
        <fullName evidence="1">BioF2-like acetyltransferase domain-containing protein</fullName>
    </recommendedName>
</protein>
<reference evidence="2 3" key="1">
    <citation type="submission" date="2018-03" db="EMBL/GenBank/DDBJ databases">
        <authorList>
            <person name="Keele B.F."/>
        </authorList>
    </citation>
    <scope>NUCLEOTIDE SEQUENCE [LARGE SCALE GENOMIC DNA]</scope>
    <source>
        <strain evidence="2 3">CECT 8599</strain>
    </source>
</reference>
<sequence>MMAAMFDMANDPDTSLMQSHDFADALRLCGQGPVILPDGALVLHRRVMGISVAMLPRATPCAALSDHLRQVGLHRLPLILSPETFTRKYGLRLRKPACAAKIDLRVPQSIRFAGLHQKWRNQLRHAQNSDLTVVRAPMLPDAALPDLDAAQGQKQGYRNWPVGLTRAFAQVAPKKCQVFTAKLKGQTVAQMLFLLHGTTRATYHIGHTTTLGRLHHAHNLILWTAQNWLSDRGIGRLDLGLLDPKTPNLNRFKLRSGARPFNLGGTWLRWSPLARHDIA</sequence>
<evidence type="ECO:0000313" key="2">
    <source>
        <dbReference type="EMBL" id="SPH21605.1"/>
    </source>
</evidence>
<proteinExistence type="predicted"/>
<dbReference type="SUPFAM" id="SSF55729">
    <property type="entry name" value="Acyl-CoA N-acyltransferases (Nat)"/>
    <property type="match status" value="1"/>
</dbReference>
<dbReference type="RefSeq" id="WP_108828670.1">
    <property type="nucleotide sequence ID" value="NZ_OMOR01000001.1"/>
</dbReference>
<organism evidence="2 3">
    <name type="scientific">Ascidiaceihabitans donghaensis</name>
    <dbReference type="NCBI Taxonomy" id="1510460"/>
    <lineage>
        <taxon>Bacteria</taxon>
        <taxon>Pseudomonadati</taxon>
        <taxon>Pseudomonadota</taxon>
        <taxon>Alphaproteobacteria</taxon>
        <taxon>Rhodobacterales</taxon>
        <taxon>Paracoccaceae</taxon>
        <taxon>Ascidiaceihabitans</taxon>
    </lineage>
</organism>
<dbReference type="InterPro" id="IPR050644">
    <property type="entry name" value="PG_Glycine_Bridge_Synth"/>
</dbReference>
<keyword evidence="3" id="KW-1185">Reference proteome</keyword>
<feature type="domain" description="BioF2-like acetyltransferase" evidence="1">
    <location>
        <begin position="123"/>
        <end position="241"/>
    </location>
</feature>
<dbReference type="PANTHER" id="PTHR36174">
    <property type="entry name" value="LIPID II:GLYCINE GLYCYLTRANSFERASE"/>
    <property type="match status" value="1"/>
</dbReference>
<gene>
    <name evidence="2" type="ORF">ASD8599_02357</name>
</gene>
<dbReference type="Proteomes" id="UP000244880">
    <property type="component" value="Unassembled WGS sequence"/>
</dbReference>
<dbReference type="EMBL" id="OMOR01000001">
    <property type="protein sequence ID" value="SPH21605.1"/>
    <property type="molecule type" value="Genomic_DNA"/>
</dbReference>
<accession>A0A2R8BF21</accession>
<dbReference type="OrthoDB" id="341858at2"/>
<dbReference type="AlphaFoldDB" id="A0A2R8BF21"/>
<dbReference type="Gene3D" id="3.40.630.30">
    <property type="match status" value="1"/>
</dbReference>
<dbReference type="Pfam" id="PF13480">
    <property type="entry name" value="Acetyltransf_6"/>
    <property type="match status" value="1"/>
</dbReference>
<dbReference type="InterPro" id="IPR038740">
    <property type="entry name" value="BioF2-like_GNAT_dom"/>
</dbReference>
<dbReference type="PANTHER" id="PTHR36174:SF1">
    <property type="entry name" value="LIPID II:GLYCINE GLYCYLTRANSFERASE"/>
    <property type="match status" value="1"/>
</dbReference>
<evidence type="ECO:0000259" key="1">
    <source>
        <dbReference type="Pfam" id="PF13480"/>
    </source>
</evidence>